<sequence>MWLLLPVSVALSGNCSVLQRSYEVPHNYGRELRCLRHSREYNGIAHNNFIMHVVNQCLYARTPYSYLTTAKARPQTCERLNRKDM</sequence>
<dbReference type="EMBL" id="KQ086349">
    <property type="protein sequence ID" value="KLO05175.1"/>
    <property type="molecule type" value="Genomic_DNA"/>
</dbReference>
<keyword evidence="2" id="KW-1185">Reference proteome</keyword>
<accession>A0A0H2R080</accession>
<dbReference type="Proteomes" id="UP000053477">
    <property type="component" value="Unassembled WGS sequence"/>
</dbReference>
<organism evidence="1 2">
    <name type="scientific">Schizopora paradoxa</name>
    <dbReference type="NCBI Taxonomy" id="27342"/>
    <lineage>
        <taxon>Eukaryota</taxon>
        <taxon>Fungi</taxon>
        <taxon>Dikarya</taxon>
        <taxon>Basidiomycota</taxon>
        <taxon>Agaricomycotina</taxon>
        <taxon>Agaricomycetes</taxon>
        <taxon>Hymenochaetales</taxon>
        <taxon>Schizoporaceae</taxon>
        <taxon>Schizopora</taxon>
    </lineage>
</organism>
<gene>
    <name evidence="1" type="ORF">SCHPADRAFT_734148</name>
</gene>
<protein>
    <submittedName>
        <fullName evidence="1">Uncharacterized protein</fullName>
    </submittedName>
</protein>
<evidence type="ECO:0000313" key="2">
    <source>
        <dbReference type="Proteomes" id="UP000053477"/>
    </source>
</evidence>
<reference evidence="1 2" key="1">
    <citation type="submission" date="2015-04" db="EMBL/GenBank/DDBJ databases">
        <title>Complete genome sequence of Schizopora paradoxa KUC8140, a cosmopolitan wood degrader in East Asia.</title>
        <authorList>
            <consortium name="DOE Joint Genome Institute"/>
            <person name="Min B."/>
            <person name="Park H."/>
            <person name="Jang Y."/>
            <person name="Kim J.-J."/>
            <person name="Kim K.H."/>
            <person name="Pangilinan J."/>
            <person name="Lipzen A."/>
            <person name="Riley R."/>
            <person name="Grigoriev I.V."/>
            <person name="Spatafora J.W."/>
            <person name="Choi I.-G."/>
        </authorList>
    </citation>
    <scope>NUCLEOTIDE SEQUENCE [LARGE SCALE GENOMIC DNA]</scope>
    <source>
        <strain evidence="1 2">KUC8140</strain>
    </source>
</reference>
<proteinExistence type="predicted"/>
<dbReference type="InParanoid" id="A0A0H2R080"/>
<name>A0A0H2R080_9AGAM</name>
<dbReference type="AlphaFoldDB" id="A0A0H2R080"/>
<evidence type="ECO:0000313" key="1">
    <source>
        <dbReference type="EMBL" id="KLO05175.1"/>
    </source>
</evidence>